<reference evidence="8 9" key="1">
    <citation type="submission" date="2019-12" db="EMBL/GenBank/DDBJ databases">
        <authorList>
            <person name="Floudas D."/>
            <person name="Bentzer J."/>
            <person name="Ahren D."/>
            <person name="Johansson T."/>
            <person name="Persson P."/>
            <person name="Tunlid A."/>
        </authorList>
    </citation>
    <scope>NUCLEOTIDE SEQUENCE [LARGE SCALE GENOMIC DNA]</scope>
    <source>
        <strain evidence="8 9">CBS 102.39</strain>
    </source>
</reference>
<dbReference type="GO" id="GO:0005524">
    <property type="term" value="F:ATP binding"/>
    <property type="evidence" value="ECO:0007669"/>
    <property type="project" value="UniProtKB-KW"/>
</dbReference>
<dbReference type="InterPro" id="IPR013632">
    <property type="entry name" value="Rad51_C"/>
</dbReference>
<protein>
    <submittedName>
        <fullName evidence="8">Uncharacterized protein</fullName>
    </submittedName>
</protein>
<dbReference type="GO" id="GO:0140664">
    <property type="term" value="F:ATP-dependent DNA damage sensor activity"/>
    <property type="evidence" value="ECO:0007669"/>
    <property type="project" value="InterPro"/>
</dbReference>
<dbReference type="SUPFAM" id="SSF52540">
    <property type="entry name" value="P-loop containing nucleoside triphosphate hydrolases"/>
    <property type="match status" value="1"/>
</dbReference>
<name>A0A8H4R4S9_9AGAR</name>
<gene>
    <name evidence="8" type="ORF">D9613_002199</name>
</gene>
<proteinExistence type="inferred from homology"/>
<dbReference type="PANTHER" id="PTHR22942:SF30">
    <property type="entry name" value="MEIOTIC RECOMBINATION PROTEIN DMC1_LIM15 HOMOLOG"/>
    <property type="match status" value="1"/>
</dbReference>
<feature type="domain" description="RecA family profile 1" evidence="6">
    <location>
        <begin position="140"/>
        <end position="349"/>
    </location>
</feature>
<feature type="domain" description="RecA family profile 2" evidence="7">
    <location>
        <begin position="356"/>
        <end position="418"/>
    </location>
</feature>
<keyword evidence="2 4" id="KW-0067">ATP-binding</keyword>
<evidence type="ECO:0000256" key="2">
    <source>
        <dbReference type="ARBA" id="ARBA00022840"/>
    </source>
</evidence>
<keyword evidence="1 4" id="KW-0547">Nucleotide-binding</keyword>
<evidence type="ECO:0000256" key="1">
    <source>
        <dbReference type="ARBA" id="ARBA00022741"/>
    </source>
</evidence>
<dbReference type="Gene3D" id="1.10.150.20">
    <property type="entry name" value="5' to 3' exonuclease, C-terminal subdomain"/>
    <property type="match status" value="1"/>
</dbReference>
<feature type="region of interest" description="Disordered" evidence="5">
    <location>
        <begin position="394"/>
        <end position="418"/>
    </location>
</feature>
<sequence>MYWSAFDSYILCSYSPFRSLSLPSSTFNASLGIPMPARRAPSIASVAQSRAPSPTPDEEETQFFDTVDELQQHGINVQDILKLKSAAINTVFGVSMTTRRQMLKIKGMSEAKVEKIKEAAHKILGSSFATGVEVQDKRKRVNIISTGSKSVDGILGGGLMSQSISEGNTPLFTWVLKPCQRQCTVYGEFRTGKTQLAHTMSVVAQLPPEMGGASGKVAYIDTEGTLFVSPCAPLLELAQAPFARIELGRLRTDLALTAIWLLKIFYMHALSTASTRWNSSMNAPYDLLKIKTFACLYNVIIDSIMALFRVDYSGRGELSERQQKLAQMLSKLTKLSEEYNIAILLTNQVQSDPGATMTFVAGGALKPIGGHILSHASATRMFLRKGRAEERVAKLVDSPDRPESEASYKLDEGGWADV</sequence>
<dbReference type="Proteomes" id="UP000521872">
    <property type="component" value="Unassembled WGS sequence"/>
</dbReference>
<dbReference type="GO" id="GO:0000794">
    <property type="term" value="C:condensed nuclear chromosome"/>
    <property type="evidence" value="ECO:0007669"/>
    <property type="project" value="TreeGrafter"/>
</dbReference>
<evidence type="ECO:0000259" key="6">
    <source>
        <dbReference type="PROSITE" id="PS50162"/>
    </source>
</evidence>
<dbReference type="GO" id="GO:0003690">
    <property type="term" value="F:double-stranded DNA binding"/>
    <property type="evidence" value="ECO:0007669"/>
    <property type="project" value="TreeGrafter"/>
</dbReference>
<evidence type="ECO:0000313" key="8">
    <source>
        <dbReference type="EMBL" id="KAF4623524.1"/>
    </source>
</evidence>
<dbReference type="GO" id="GO:0000730">
    <property type="term" value="P:DNA recombinase assembly"/>
    <property type="evidence" value="ECO:0007669"/>
    <property type="project" value="TreeGrafter"/>
</dbReference>
<dbReference type="AlphaFoldDB" id="A0A8H4R4S9"/>
<dbReference type="Gene3D" id="3.40.50.300">
    <property type="entry name" value="P-loop containing nucleotide triphosphate hydrolases"/>
    <property type="match status" value="1"/>
</dbReference>
<evidence type="ECO:0000256" key="3">
    <source>
        <dbReference type="ARBA" id="ARBA00023125"/>
    </source>
</evidence>
<organism evidence="8 9">
    <name type="scientific">Agrocybe pediades</name>
    <dbReference type="NCBI Taxonomy" id="84607"/>
    <lineage>
        <taxon>Eukaryota</taxon>
        <taxon>Fungi</taxon>
        <taxon>Dikarya</taxon>
        <taxon>Basidiomycota</taxon>
        <taxon>Agaricomycotina</taxon>
        <taxon>Agaricomycetes</taxon>
        <taxon>Agaricomycetidae</taxon>
        <taxon>Agaricales</taxon>
        <taxon>Agaricineae</taxon>
        <taxon>Strophariaceae</taxon>
        <taxon>Agrocybe</taxon>
    </lineage>
</organism>
<feature type="compositionally biased region" description="Basic and acidic residues" evidence="5">
    <location>
        <begin position="394"/>
        <end position="412"/>
    </location>
</feature>
<dbReference type="GO" id="GO:0003697">
    <property type="term" value="F:single-stranded DNA binding"/>
    <property type="evidence" value="ECO:0007669"/>
    <property type="project" value="TreeGrafter"/>
</dbReference>
<dbReference type="GO" id="GO:0000150">
    <property type="term" value="F:DNA strand exchange activity"/>
    <property type="evidence" value="ECO:0007669"/>
    <property type="project" value="TreeGrafter"/>
</dbReference>
<evidence type="ECO:0000256" key="5">
    <source>
        <dbReference type="SAM" id="MobiDB-lite"/>
    </source>
</evidence>
<keyword evidence="9" id="KW-1185">Reference proteome</keyword>
<dbReference type="InterPro" id="IPR010995">
    <property type="entry name" value="DNA_repair_Rad51/TF_NusA_a-hlx"/>
</dbReference>
<dbReference type="GO" id="GO:0042148">
    <property type="term" value="P:DNA strand invasion"/>
    <property type="evidence" value="ECO:0007669"/>
    <property type="project" value="TreeGrafter"/>
</dbReference>
<dbReference type="PANTHER" id="PTHR22942">
    <property type="entry name" value="RECA/RAD51/RADA DNA STRAND-PAIRING FAMILY MEMBER"/>
    <property type="match status" value="1"/>
</dbReference>
<evidence type="ECO:0000313" key="9">
    <source>
        <dbReference type="Proteomes" id="UP000521872"/>
    </source>
</evidence>
<comment type="caution">
    <text evidence="8">The sequence shown here is derived from an EMBL/GenBank/DDBJ whole genome shotgun (WGS) entry which is preliminary data.</text>
</comment>
<evidence type="ECO:0000256" key="4">
    <source>
        <dbReference type="RuleBase" id="RU003422"/>
    </source>
</evidence>
<dbReference type="EMBL" id="JAACJL010000001">
    <property type="protein sequence ID" value="KAF4623524.1"/>
    <property type="molecule type" value="Genomic_DNA"/>
</dbReference>
<dbReference type="PROSITE" id="PS50163">
    <property type="entry name" value="RECA_3"/>
    <property type="match status" value="1"/>
</dbReference>
<dbReference type="PROSITE" id="PS50162">
    <property type="entry name" value="RECA_2"/>
    <property type="match status" value="1"/>
</dbReference>
<evidence type="ECO:0000259" key="7">
    <source>
        <dbReference type="PROSITE" id="PS50163"/>
    </source>
</evidence>
<dbReference type="InterPro" id="IPR020588">
    <property type="entry name" value="RecA_ATP-bd"/>
</dbReference>
<dbReference type="GO" id="GO:0006312">
    <property type="term" value="P:mitotic recombination"/>
    <property type="evidence" value="ECO:0007669"/>
    <property type="project" value="TreeGrafter"/>
</dbReference>
<dbReference type="Pfam" id="PF08423">
    <property type="entry name" value="Rad51"/>
    <property type="match status" value="2"/>
</dbReference>
<dbReference type="GO" id="GO:0070192">
    <property type="term" value="P:chromosome organization involved in meiotic cell cycle"/>
    <property type="evidence" value="ECO:0007669"/>
    <property type="project" value="TreeGrafter"/>
</dbReference>
<comment type="similarity">
    <text evidence="4">Belongs to the RecA family.</text>
</comment>
<keyword evidence="3" id="KW-0238">DNA-binding</keyword>
<dbReference type="FunFam" id="1.10.150.20:FF:000097">
    <property type="entry name" value="Meiotic recombinase Dmc1"/>
    <property type="match status" value="1"/>
</dbReference>
<dbReference type="SUPFAM" id="SSF47794">
    <property type="entry name" value="Rad51 N-terminal domain-like"/>
    <property type="match status" value="1"/>
</dbReference>
<dbReference type="GO" id="GO:0007131">
    <property type="term" value="P:reciprocal meiotic recombination"/>
    <property type="evidence" value="ECO:0007669"/>
    <property type="project" value="TreeGrafter"/>
</dbReference>
<accession>A0A8H4R4S9</accession>
<dbReference type="InterPro" id="IPR027417">
    <property type="entry name" value="P-loop_NTPase"/>
</dbReference>
<dbReference type="InterPro" id="IPR020587">
    <property type="entry name" value="RecA_monomer-monomer_interface"/>
</dbReference>